<evidence type="ECO:0000256" key="1">
    <source>
        <dbReference type="SAM" id="Coils"/>
    </source>
</evidence>
<keyword evidence="1" id="KW-0175">Coiled coil</keyword>
<accession>X0WIW6</accession>
<feature type="coiled-coil region" evidence="1">
    <location>
        <begin position="3"/>
        <end position="30"/>
    </location>
</feature>
<dbReference type="AlphaFoldDB" id="X0WIW6"/>
<comment type="caution">
    <text evidence="2">The sequence shown here is derived from an EMBL/GenBank/DDBJ whole genome shotgun (WGS) entry which is preliminary data.</text>
</comment>
<feature type="non-terminal residue" evidence="2">
    <location>
        <position position="1"/>
    </location>
</feature>
<evidence type="ECO:0000313" key="2">
    <source>
        <dbReference type="EMBL" id="GAG30600.1"/>
    </source>
</evidence>
<proteinExistence type="predicted"/>
<sequence length="248" mass="26887">GDYARTQDSLANVERRLQEQQKELMEQIGNEVMPVFRSVLLFFASFNDELQKSSGSLSVIGGIAKVVGTAFIGVITVLKHVGTLIGGIAASLVHLATGQFRAAIGALEITFDTIVNNTTGGYDTIINMWKTAGGEADSFTDSLAGMTKATNENTKARTRDNDEMQRTIDLLRSIRELEGRGQEGSKRYIQPRPEAVKPSQEQMLEGTGEQIEEQIGLWANLGDAQSTAMGQLAASWASQIQLFSQANS</sequence>
<gene>
    <name evidence="2" type="ORF">S01H1_68236</name>
</gene>
<protein>
    <submittedName>
        <fullName evidence="2">Uncharacterized protein</fullName>
    </submittedName>
</protein>
<reference evidence="2" key="1">
    <citation type="journal article" date="2014" name="Front. Microbiol.">
        <title>High frequency of phylogenetically diverse reductive dehalogenase-homologous genes in deep subseafloor sedimentary metagenomes.</title>
        <authorList>
            <person name="Kawai M."/>
            <person name="Futagami T."/>
            <person name="Toyoda A."/>
            <person name="Takaki Y."/>
            <person name="Nishi S."/>
            <person name="Hori S."/>
            <person name="Arai W."/>
            <person name="Tsubouchi T."/>
            <person name="Morono Y."/>
            <person name="Uchiyama I."/>
            <person name="Ito T."/>
            <person name="Fujiyama A."/>
            <person name="Inagaki F."/>
            <person name="Takami H."/>
        </authorList>
    </citation>
    <scope>NUCLEOTIDE SEQUENCE</scope>
    <source>
        <strain evidence="2">Expedition CK06-06</strain>
    </source>
</reference>
<dbReference type="EMBL" id="BARS01045246">
    <property type="protein sequence ID" value="GAG30600.1"/>
    <property type="molecule type" value="Genomic_DNA"/>
</dbReference>
<name>X0WIW6_9ZZZZ</name>
<feature type="non-terminal residue" evidence="2">
    <location>
        <position position="248"/>
    </location>
</feature>
<organism evidence="2">
    <name type="scientific">marine sediment metagenome</name>
    <dbReference type="NCBI Taxonomy" id="412755"/>
    <lineage>
        <taxon>unclassified sequences</taxon>
        <taxon>metagenomes</taxon>
        <taxon>ecological metagenomes</taxon>
    </lineage>
</organism>